<evidence type="ECO:0000259" key="3">
    <source>
        <dbReference type="Pfam" id="PF12146"/>
    </source>
</evidence>
<feature type="domain" description="Serine aminopeptidase S33" evidence="3">
    <location>
        <begin position="158"/>
        <end position="368"/>
    </location>
</feature>
<sequence length="599" mass="66392">MMDCFSSSFESVPSYELLLKAAFSIPISHYFFGAFFIFLLCFCHFLEIHFFRDLLTGFAGQPVSLTFHSSSPVYHFVASKCKILHSRYLSTPWLCSPHLQTAFLTFFGRPPAYNYTRELFKLADGGTIALDWLMHTDVMKPGVQENGAIIPDGKIPIMIVIPGLTSDSDAAYVRHLTFKMAKCGWNVVVSNHRGLGGVSLTSDCFYNAGWTQDIRKVIEHIHCQHPEAPLFTVGTSIGANILVKYLGEEGLKTPIIGAAAICSPWDLLICDRFISRRLVQRFYDKALTFGLKGFAQLHQSVLSRLADWEGITKSRSVRDFDNYATRLVGKYETVDTYYRRCSSAGYVGNVMVPLLCISAIDDPVCTREAIPWDECRANKNIILATTQHGGHLAYFEGITAKSVWWVRAVDEFFSILNSNPLIHTSKEMQVASPSPEEISIDQAPYVNVVEDGMVTAIGNGQLADMGHLNNDNMASHDKAEDAVSAVAAIGNGQTTQVRSLENDNCIQHDKAEDKLSDTGKNGETPNVAAGHALASGRNASDIIAPVKRCVDKLSRHSRKSMWLLAYIAIITTWPVVGSALLLFFKKKFRTVFSRTSLGK</sequence>
<dbReference type="PANTHER" id="PTHR10794:SF63">
    <property type="entry name" value="ALPHA_BETA HYDROLASE 1, ISOFORM A"/>
    <property type="match status" value="1"/>
</dbReference>
<feature type="transmembrane region" description="Helical" evidence="2">
    <location>
        <begin position="27"/>
        <end position="46"/>
    </location>
</feature>
<dbReference type="RefSeq" id="XP_071935936.1">
    <property type="nucleotide sequence ID" value="XM_072079835.1"/>
</dbReference>
<evidence type="ECO:0000313" key="4">
    <source>
        <dbReference type="Proteomes" id="UP001652660"/>
    </source>
</evidence>
<dbReference type="Gene3D" id="3.40.50.1820">
    <property type="entry name" value="alpha/beta hydrolase"/>
    <property type="match status" value="1"/>
</dbReference>
<dbReference type="InterPro" id="IPR029058">
    <property type="entry name" value="AB_hydrolase_fold"/>
</dbReference>
<proteinExistence type="inferred from homology"/>
<dbReference type="Proteomes" id="UP001652660">
    <property type="component" value="Chromosome 2e"/>
</dbReference>
<keyword evidence="2" id="KW-0472">Membrane</keyword>
<dbReference type="PANTHER" id="PTHR10794">
    <property type="entry name" value="ABHYDROLASE DOMAIN-CONTAINING PROTEIN"/>
    <property type="match status" value="1"/>
</dbReference>
<accession>A0ABM4WVX8</accession>
<dbReference type="InterPro" id="IPR050960">
    <property type="entry name" value="AB_hydrolase_4_sf"/>
</dbReference>
<gene>
    <name evidence="5" type="primary">LOC140036858</name>
</gene>
<feature type="transmembrane region" description="Helical" evidence="2">
    <location>
        <begin position="562"/>
        <end position="584"/>
    </location>
</feature>
<comment type="similarity">
    <text evidence="1">Belongs to the AB hydrolase superfamily. AB hydrolase 4 family.</text>
</comment>
<reference evidence="5" key="1">
    <citation type="submission" date="2025-08" db="UniProtKB">
        <authorList>
            <consortium name="RefSeq"/>
        </authorList>
    </citation>
    <scope>IDENTIFICATION</scope>
    <source>
        <tissue evidence="5">Leaves</tissue>
    </source>
</reference>
<protein>
    <recommendedName>
        <fullName evidence="3">Serine aminopeptidase S33 domain-containing protein</fullName>
    </recommendedName>
</protein>
<organism evidence="4 5">
    <name type="scientific">Coffea arabica</name>
    <name type="common">Arabian coffee</name>
    <dbReference type="NCBI Taxonomy" id="13443"/>
    <lineage>
        <taxon>Eukaryota</taxon>
        <taxon>Viridiplantae</taxon>
        <taxon>Streptophyta</taxon>
        <taxon>Embryophyta</taxon>
        <taxon>Tracheophyta</taxon>
        <taxon>Spermatophyta</taxon>
        <taxon>Magnoliopsida</taxon>
        <taxon>eudicotyledons</taxon>
        <taxon>Gunneridae</taxon>
        <taxon>Pentapetalae</taxon>
        <taxon>asterids</taxon>
        <taxon>lamiids</taxon>
        <taxon>Gentianales</taxon>
        <taxon>Rubiaceae</taxon>
        <taxon>Ixoroideae</taxon>
        <taxon>Gardenieae complex</taxon>
        <taxon>Bertiereae - Coffeeae clade</taxon>
        <taxon>Coffeeae</taxon>
        <taxon>Coffea</taxon>
    </lineage>
</organism>
<dbReference type="GeneID" id="140036858"/>
<keyword evidence="4" id="KW-1185">Reference proteome</keyword>
<keyword evidence="2" id="KW-1133">Transmembrane helix</keyword>
<evidence type="ECO:0000256" key="2">
    <source>
        <dbReference type="SAM" id="Phobius"/>
    </source>
</evidence>
<evidence type="ECO:0000256" key="1">
    <source>
        <dbReference type="ARBA" id="ARBA00010884"/>
    </source>
</evidence>
<dbReference type="InterPro" id="IPR022742">
    <property type="entry name" value="Hydrolase_4"/>
</dbReference>
<dbReference type="SUPFAM" id="SSF53474">
    <property type="entry name" value="alpha/beta-Hydrolases"/>
    <property type="match status" value="1"/>
</dbReference>
<dbReference type="Pfam" id="PF12146">
    <property type="entry name" value="Hydrolase_4"/>
    <property type="match status" value="1"/>
</dbReference>
<name>A0ABM4WVX8_COFAR</name>
<evidence type="ECO:0000313" key="5">
    <source>
        <dbReference type="RefSeq" id="XP_071935936.1"/>
    </source>
</evidence>
<keyword evidence="2" id="KW-0812">Transmembrane</keyword>